<dbReference type="Proteomes" id="UP001519064">
    <property type="component" value="Unassembled WGS sequence"/>
</dbReference>
<dbReference type="EMBL" id="JADKMA010000026">
    <property type="protein sequence ID" value="MBO8191595.1"/>
    <property type="molecule type" value="Genomic_DNA"/>
</dbReference>
<name>A0ABS3X891_9ACTN</name>
<comment type="caution">
    <text evidence="1">The sequence shown here is derived from an EMBL/GenBank/DDBJ whole genome shotgun (WGS) entry which is preliminary data.</text>
</comment>
<evidence type="ECO:0000313" key="2">
    <source>
        <dbReference type="Proteomes" id="UP001519064"/>
    </source>
</evidence>
<keyword evidence="2" id="KW-1185">Reference proteome</keyword>
<proteinExistence type="predicted"/>
<protein>
    <submittedName>
        <fullName evidence="1">Uncharacterized protein</fullName>
    </submittedName>
</protein>
<dbReference type="RefSeq" id="WP_209238693.1">
    <property type="nucleotide sequence ID" value="NZ_JADKMA010000026.1"/>
</dbReference>
<accession>A0ABS3X891</accession>
<organism evidence="1 2">
    <name type="scientific">Streptomyces oryzae</name>
    <dbReference type="NCBI Taxonomy" id="1434886"/>
    <lineage>
        <taxon>Bacteria</taxon>
        <taxon>Bacillati</taxon>
        <taxon>Actinomycetota</taxon>
        <taxon>Actinomycetes</taxon>
        <taxon>Kitasatosporales</taxon>
        <taxon>Streptomycetaceae</taxon>
        <taxon>Streptomyces</taxon>
    </lineage>
</organism>
<gene>
    <name evidence="1" type="ORF">ITI46_07800</name>
</gene>
<reference evidence="1 2" key="1">
    <citation type="submission" date="2020-11" db="EMBL/GenBank/DDBJ databases">
        <title>Streptomyces spirodelae sp. nov., isolated from duckweed.</title>
        <authorList>
            <person name="Saimee Y."/>
            <person name="Duangmal K."/>
        </authorList>
    </citation>
    <scope>NUCLEOTIDE SEQUENCE [LARGE SCALE GENOMIC DNA]</scope>
    <source>
        <strain evidence="1 2">S16-07</strain>
    </source>
</reference>
<evidence type="ECO:0000313" key="1">
    <source>
        <dbReference type="EMBL" id="MBO8191595.1"/>
    </source>
</evidence>
<sequence length="70" mass="7664">MSDDTSGAPPLATGPQPRYFAKEGAGVQVVYNLRDDSTYRTLGYREIDEQSYLANLPDPTDIGCAEHLTD</sequence>